<organism evidence="3 4">
    <name type="scientific">Rufibacter latericius</name>
    <dbReference type="NCBI Taxonomy" id="2487040"/>
    <lineage>
        <taxon>Bacteria</taxon>
        <taxon>Pseudomonadati</taxon>
        <taxon>Bacteroidota</taxon>
        <taxon>Cytophagia</taxon>
        <taxon>Cytophagales</taxon>
        <taxon>Hymenobacteraceae</taxon>
        <taxon>Rufibacter</taxon>
    </lineage>
</organism>
<feature type="signal peptide" evidence="2">
    <location>
        <begin position="1"/>
        <end position="19"/>
    </location>
</feature>
<feature type="transmembrane region" description="Helical" evidence="1">
    <location>
        <begin position="86"/>
        <end position="104"/>
    </location>
</feature>
<comment type="caution">
    <text evidence="3">The sequence shown here is derived from an EMBL/GenBank/DDBJ whole genome shotgun (WGS) entry which is preliminary data.</text>
</comment>
<sequence length="144" mass="15710">MKTTLLLLLLLLLTTTSYDQISTPPAVPVPDSISSTTEYYYLQKSKSQRKIGRILIISGGVLLSVGYMALLGEAFNGKEQGESSDLLLNGSFVSFMAGGVYLFSAKRNRKKAMSVTAARAQFPQLLPKAFHQRSVSTVGLKIDF</sequence>
<dbReference type="AlphaFoldDB" id="A0A3M9MVE0"/>
<keyword evidence="4" id="KW-1185">Reference proteome</keyword>
<evidence type="ECO:0000313" key="3">
    <source>
        <dbReference type="EMBL" id="RNI28728.1"/>
    </source>
</evidence>
<dbReference type="EMBL" id="RJJD01000004">
    <property type="protein sequence ID" value="RNI28728.1"/>
    <property type="molecule type" value="Genomic_DNA"/>
</dbReference>
<keyword evidence="2" id="KW-0732">Signal</keyword>
<evidence type="ECO:0008006" key="5">
    <source>
        <dbReference type="Google" id="ProtNLM"/>
    </source>
</evidence>
<dbReference type="RefSeq" id="WP_123126585.1">
    <property type="nucleotide sequence ID" value="NZ_RJJD01000004.1"/>
</dbReference>
<feature type="transmembrane region" description="Helical" evidence="1">
    <location>
        <begin position="54"/>
        <end position="74"/>
    </location>
</feature>
<protein>
    <recommendedName>
        <fullName evidence="5">DUF4199 domain-containing protein</fullName>
    </recommendedName>
</protein>
<proteinExistence type="predicted"/>
<dbReference type="OrthoDB" id="1446008at2"/>
<gene>
    <name evidence="3" type="ORF">EFB08_08845</name>
</gene>
<keyword evidence="1" id="KW-0812">Transmembrane</keyword>
<keyword evidence="1" id="KW-1133">Transmembrane helix</keyword>
<evidence type="ECO:0000256" key="2">
    <source>
        <dbReference type="SAM" id="SignalP"/>
    </source>
</evidence>
<name>A0A3M9MVE0_9BACT</name>
<feature type="chain" id="PRO_5017991173" description="DUF4199 domain-containing protein" evidence="2">
    <location>
        <begin position="20"/>
        <end position="144"/>
    </location>
</feature>
<keyword evidence="1" id="KW-0472">Membrane</keyword>
<evidence type="ECO:0000256" key="1">
    <source>
        <dbReference type="SAM" id="Phobius"/>
    </source>
</evidence>
<dbReference type="Proteomes" id="UP000272117">
    <property type="component" value="Unassembled WGS sequence"/>
</dbReference>
<accession>A0A3M9MVE0</accession>
<evidence type="ECO:0000313" key="4">
    <source>
        <dbReference type="Proteomes" id="UP000272117"/>
    </source>
</evidence>
<reference evidence="3 4" key="1">
    <citation type="submission" date="2018-11" db="EMBL/GenBank/DDBJ databases">
        <title>Rufibacter latericius sp. nov., isolated from water in Baiyang Lake.</title>
        <authorList>
            <person name="Yang Y."/>
        </authorList>
    </citation>
    <scope>NUCLEOTIDE SEQUENCE [LARGE SCALE GENOMIC DNA]</scope>
    <source>
        <strain evidence="3 4">R-22-1c-1</strain>
    </source>
</reference>